<dbReference type="EMBL" id="LJIG01002905">
    <property type="protein sequence ID" value="KRT84035.1"/>
    <property type="molecule type" value="Genomic_DNA"/>
</dbReference>
<evidence type="ECO:0000256" key="1">
    <source>
        <dbReference type="ARBA" id="ARBA00005771"/>
    </source>
</evidence>
<dbReference type="SUPFAM" id="SSF52540">
    <property type="entry name" value="P-loop containing nucleoside triphosphate hydrolases"/>
    <property type="match status" value="1"/>
</dbReference>
<feature type="domain" description="Sulfotransferase" evidence="3">
    <location>
        <begin position="47"/>
        <end position="149"/>
    </location>
</feature>
<reference evidence="4 5" key="1">
    <citation type="submission" date="2015-09" db="EMBL/GenBank/DDBJ databases">
        <title>Draft genome of the scarab beetle Oryctes borbonicus.</title>
        <authorList>
            <person name="Meyer J.M."/>
            <person name="Markov G.V."/>
            <person name="Baskaran P."/>
            <person name="Herrmann M."/>
            <person name="Sommer R.J."/>
            <person name="Roedelsperger C."/>
        </authorList>
    </citation>
    <scope>NUCLEOTIDE SEQUENCE [LARGE SCALE GENOMIC DNA]</scope>
    <source>
        <strain evidence="4">OB123</strain>
        <tissue evidence="4">Whole animal</tissue>
    </source>
</reference>
<evidence type="ECO:0000313" key="4">
    <source>
        <dbReference type="EMBL" id="KRT84035.1"/>
    </source>
</evidence>
<protein>
    <recommendedName>
        <fullName evidence="3">Sulfotransferase domain-containing protein</fullName>
    </recommendedName>
</protein>
<dbReference type="AlphaFoldDB" id="A0A0T6B9J6"/>
<comment type="caution">
    <text evidence="4">The sequence shown here is derived from an EMBL/GenBank/DDBJ whole genome shotgun (WGS) entry which is preliminary data.</text>
</comment>
<dbReference type="Gene3D" id="3.40.50.300">
    <property type="entry name" value="P-loop containing nucleotide triphosphate hydrolases"/>
    <property type="match status" value="1"/>
</dbReference>
<name>A0A0T6B9J6_9SCAR</name>
<evidence type="ECO:0000256" key="2">
    <source>
        <dbReference type="ARBA" id="ARBA00022679"/>
    </source>
</evidence>
<dbReference type="GO" id="GO:0008146">
    <property type="term" value="F:sulfotransferase activity"/>
    <property type="evidence" value="ECO:0007669"/>
    <property type="project" value="InterPro"/>
</dbReference>
<comment type="similarity">
    <text evidence="1">Belongs to the sulfotransferase 1 family.</text>
</comment>
<dbReference type="OrthoDB" id="205623at2759"/>
<dbReference type="InterPro" id="IPR027417">
    <property type="entry name" value="P-loop_NTPase"/>
</dbReference>
<organism evidence="4 5">
    <name type="scientific">Oryctes borbonicus</name>
    <dbReference type="NCBI Taxonomy" id="1629725"/>
    <lineage>
        <taxon>Eukaryota</taxon>
        <taxon>Metazoa</taxon>
        <taxon>Ecdysozoa</taxon>
        <taxon>Arthropoda</taxon>
        <taxon>Hexapoda</taxon>
        <taxon>Insecta</taxon>
        <taxon>Pterygota</taxon>
        <taxon>Neoptera</taxon>
        <taxon>Endopterygota</taxon>
        <taxon>Coleoptera</taxon>
        <taxon>Polyphaga</taxon>
        <taxon>Scarabaeiformia</taxon>
        <taxon>Scarabaeidae</taxon>
        <taxon>Dynastinae</taxon>
        <taxon>Oryctes</taxon>
    </lineage>
</organism>
<gene>
    <name evidence="4" type="ORF">AMK59_1524</name>
</gene>
<evidence type="ECO:0000313" key="5">
    <source>
        <dbReference type="Proteomes" id="UP000051574"/>
    </source>
</evidence>
<keyword evidence="5" id="KW-1185">Reference proteome</keyword>
<proteinExistence type="inferred from homology"/>
<feature type="non-terminal residue" evidence="4">
    <location>
        <position position="150"/>
    </location>
</feature>
<dbReference type="InterPro" id="IPR000863">
    <property type="entry name" value="Sulfotransferase_dom"/>
</dbReference>
<dbReference type="PANTHER" id="PTHR11783">
    <property type="entry name" value="SULFOTRANSFERASE SULT"/>
    <property type="match status" value="1"/>
</dbReference>
<dbReference type="Proteomes" id="UP000051574">
    <property type="component" value="Unassembled WGS sequence"/>
</dbReference>
<keyword evidence="2" id="KW-0808">Transferase</keyword>
<accession>A0A0T6B9J6</accession>
<evidence type="ECO:0000259" key="3">
    <source>
        <dbReference type="Pfam" id="PF00685"/>
    </source>
</evidence>
<sequence length="150" mass="17892">MADHLDRILEEKYTTPLRTGYKWFDDIFMLNPFENHVERIKNFQVRDDDIWLSSFPKAGTTWTQEMAWLIVNDLDYKGAEAVLPTRFPFLELGCVADFRHYKRQHPEFECPESSLDPIGYINKLKCRRLIKTHLPWKYLPLQIQNQSTKA</sequence>
<dbReference type="Pfam" id="PF00685">
    <property type="entry name" value="Sulfotransfer_1"/>
    <property type="match status" value="1"/>
</dbReference>